<proteinExistence type="predicted"/>
<accession>A0AAW0AHS2</accession>
<comment type="caution">
    <text evidence="1">The sequence shown here is derived from an EMBL/GenBank/DDBJ whole genome shotgun (WGS) entry which is preliminary data.</text>
</comment>
<evidence type="ECO:0000313" key="2">
    <source>
        <dbReference type="Proteomes" id="UP001362999"/>
    </source>
</evidence>
<dbReference type="EMBL" id="JAWWNJ010000065">
    <property type="protein sequence ID" value="KAK7012544.1"/>
    <property type="molecule type" value="Genomic_DNA"/>
</dbReference>
<evidence type="ECO:0000313" key="1">
    <source>
        <dbReference type="EMBL" id="KAK7012544.1"/>
    </source>
</evidence>
<keyword evidence="2" id="KW-1185">Reference proteome</keyword>
<dbReference type="Proteomes" id="UP001362999">
    <property type="component" value="Unassembled WGS sequence"/>
</dbReference>
<feature type="non-terminal residue" evidence="1">
    <location>
        <position position="1"/>
    </location>
</feature>
<reference evidence="1 2" key="1">
    <citation type="journal article" date="2024" name="J Genomics">
        <title>Draft genome sequencing and assembly of Favolaschia claudopus CIRM-BRFM 2984 isolated from oak limbs.</title>
        <authorList>
            <person name="Navarro D."/>
            <person name="Drula E."/>
            <person name="Chaduli D."/>
            <person name="Cazenave R."/>
            <person name="Ahrendt S."/>
            <person name="Wang J."/>
            <person name="Lipzen A."/>
            <person name="Daum C."/>
            <person name="Barry K."/>
            <person name="Grigoriev I.V."/>
            <person name="Favel A."/>
            <person name="Rosso M.N."/>
            <person name="Martin F."/>
        </authorList>
    </citation>
    <scope>NUCLEOTIDE SEQUENCE [LARGE SCALE GENOMIC DNA]</scope>
    <source>
        <strain evidence="1 2">CIRM-BRFM 2984</strain>
    </source>
</reference>
<sequence>YPGLRKQLRFCMSVAKDLQKPSLPRQLQQISSQITGHISESASHQDKRSLVHKPNLACSKRRTLAEILDGFPADPEAPSGTLFNPRIIRRNRDLNFGPQNYLTDTLSRSDPRDFVCTTEAGFYRIPITESVIFVGNDEEGNAIAELTVLRDVFGDDSPEREKLLACIDTACSERRDVRPNHLGHMAQIGWNAGPRHARVWGPAKSYTKKLDTETRVEHDLDAVAALSLTWAVTKAVAPSNFSDHIEKVHADNGLPKIATRDVPEGTGFRFVLEDKTFSFPLFERGPPEGYLTVDYSSSLHIDRAYISGACAVSFNVGRKVDPKPARPASATATAPSVLSRLRSGARNRKISAPPTDPLVDDARLWPAAGGGNFVDMSLRVVIEQATGTLFIFDPKHRHGTTRLCGAHNYTASFTFSQHIKDAFDKAKLSPQIDAGAGAGDGNFDA</sequence>
<protein>
    <submittedName>
        <fullName evidence="1">Uncharacterized protein</fullName>
    </submittedName>
</protein>
<organism evidence="1 2">
    <name type="scientific">Favolaschia claudopus</name>
    <dbReference type="NCBI Taxonomy" id="2862362"/>
    <lineage>
        <taxon>Eukaryota</taxon>
        <taxon>Fungi</taxon>
        <taxon>Dikarya</taxon>
        <taxon>Basidiomycota</taxon>
        <taxon>Agaricomycotina</taxon>
        <taxon>Agaricomycetes</taxon>
        <taxon>Agaricomycetidae</taxon>
        <taxon>Agaricales</taxon>
        <taxon>Marasmiineae</taxon>
        <taxon>Mycenaceae</taxon>
        <taxon>Favolaschia</taxon>
    </lineage>
</organism>
<gene>
    <name evidence="1" type="ORF">R3P38DRAFT_2550141</name>
</gene>
<dbReference type="AlphaFoldDB" id="A0AAW0AHS2"/>
<name>A0AAW0AHS2_9AGAR</name>